<sequence>MFVGMIASSNLCLKYVLMSTYQVARSLTLIFNVIVTYLLLGQTTSTKCLMACLVVCSGFVVGAMDSMTLSMTGVALGGLSSGFQAVYMVMIKKSLAFVDGDQNRLMTYNMSISSFLFLPIIVLADEIGAFYELPWNINDPAFFAIWPMLIFSAAMGVLIGIASYLCVKCTSPLTFNITGYAKACLQSLGGIIFLGDPVTYNSLGGILLTLFGSFWYSRIRMAESQQPQKQESQGGKRETGGKPEELQKLGGDADATKSSDLDESDR</sequence>
<gene>
    <name evidence="8" type="ORF">Cvel_17491</name>
</gene>
<evidence type="ECO:0000256" key="5">
    <source>
        <dbReference type="SAM" id="MobiDB-lite"/>
    </source>
</evidence>
<evidence type="ECO:0000256" key="3">
    <source>
        <dbReference type="ARBA" id="ARBA00022989"/>
    </source>
</evidence>
<protein>
    <recommendedName>
        <fullName evidence="7">Sugar phosphate transporter domain-containing protein</fullName>
    </recommendedName>
</protein>
<dbReference type="AlphaFoldDB" id="A0A0G4FKI7"/>
<accession>A0A0G4FKI7</accession>
<evidence type="ECO:0000313" key="8">
    <source>
        <dbReference type="EMBL" id="CEM14450.1"/>
    </source>
</evidence>
<organism evidence="8">
    <name type="scientific">Chromera velia CCMP2878</name>
    <dbReference type="NCBI Taxonomy" id="1169474"/>
    <lineage>
        <taxon>Eukaryota</taxon>
        <taxon>Sar</taxon>
        <taxon>Alveolata</taxon>
        <taxon>Colpodellida</taxon>
        <taxon>Chromeraceae</taxon>
        <taxon>Chromera</taxon>
    </lineage>
</organism>
<evidence type="ECO:0000256" key="4">
    <source>
        <dbReference type="ARBA" id="ARBA00023136"/>
    </source>
</evidence>
<proteinExistence type="predicted"/>
<feature type="transmembrane region" description="Helical" evidence="6">
    <location>
        <begin position="20"/>
        <end position="40"/>
    </location>
</feature>
<dbReference type="GO" id="GO:0016020">
    <property type="term" value="C:membrane"/>
    <property type="evidence" value="ECO:0007669"/>
    <property type="project" value="UniProtKB-SubCell"/>
</dbReference>
<dbReference type="InterPro" id="IPR004853">
    <property type="entry name" value="Sugar_P_trans_dom"/>
</dbReference>
<evidence type="ECO:0000256" key="6">
    <source>
        <dbReference type="SAM" id="Phobius"/>
    </source>
</evidence>
<evidence type="ECO:0000256" key="2">
    <source>
        <dbReference type="ARBA" id="ARBA00022692"/>
    </source>
</evidence>
<dbReference type="EMBL" id="CDMZ01000442">
    <property type="protein sequence ID" value="CEM14450.1"/>
    <property type="molecule type" value="Genomic_DNA"/>
</dbReference>
<feature type="transmembrane region" description="Helical" evidence="6">
    <location>
        <begin position="143"/>
        <end position="166"/>
    </location>
</feature>
<dbReference type="VEuPathDB" id="CryptoDB:Cvel_17491"/>
<keyword evidence="4 6" id="KW-0472">Membrane</keyword>
<feature type="compositionally biased region" description="Basic and acidic residues" evidence="5">
    <location>
        <begin position="234"/>
        <end position="247"/>
    </location>
</feature>
<feature type="compositionally biased region" description="Polar residues" evidence="5">
    <location>
        <begin position="223"/>
        <end position="233"/>
    </location>
</feature>
<reference evidence="8" key="1">
    <citation type="submission" date="2014-11" db="EMBL/GenBank/DDBJ databases">
        <authorList>
            <person name="Otto D Thomas"/>
            <person name="Naeem Raeece"/>
        </authorList>
    </citation>
    <scope>NUCLEOTIDE SEQUENCE</scope>
</reference>
<evidence type="ECO:0000259" key="7">
    <source>
        <dbReference type="Pfam" id="PF03151"/>
    </source>
</evidence>
<dbReference type="PANTHER" id="PTHR11132">
    <property type="entry name" value="SOLUTE CARRIER FAMILY 35"/>
    <property type="match status" value="1"/>
</dbReference>
<comment type="subcellular location">
    <subcellularLocation>
        <location evidence="1">Membrane</location>
        <topology evidence="1">Multi-pass membrane protein</topology>
    </subcellularLocation>
</comment>
<feature type="domain" description="Sugar phosphate transporter" evidence="7">
    <location>
        <begin position="8"/>
        <end position="217"/>
    </location>
</feature>
<feature type="transmembrane region" description="Helical" evidence="6">
    <location>
        <begin position="173"/>
        <end position="194"/>
    </location>
</feature>
<feature type="transmembrane region" description="Helical" evidence="6">
    <location>
        <begin position="200"/>
        <end position="219"/>
    </location>
</feature>
<keyword evidence="2 6" id="KW-0812">Transmembrane</keyword>
<evidence type="ECO:0000256" key="1">
    <source>
        <dbReference type="ARBA" id="ARBA00004141"/>
    </source>
</evidence>
<feature type="transmembrane region" description="Helical" evidence="6">
    <location>
        <begin position="70"/>
        <end position="91"/>
    </location>
</feature>
<feature type="compositionally biased region" description="Basic and acidic residues" evidence="5">
    <location>
        <begin position="254"/>
        <end position="266"/>
    </location>
</feature>
<keyword evidence="3 6" id="KW-1133">Transmembrane helix</keyword>
<feature type="region of interest" description="Disordered" evidence="5">
    <location>
        <begin position="223"/>
        <end position="266"/>
    </location>
</feature>
<name>A0A0G4FKI7_9ALVE</name>
<dbReference type="Pfam" id="PF03151">
    <property type="entry name" value="TPT"/>
    <property type="match status" value="1"/>
</dbReference>
<feature type="transmembrane region" description="Helical" evidence="6">
    <location>
        <begin position="112"/>
        <end position="131"/>
    </location>
</feature>
<dbReference type="InterPro" id="IPR050186">
    <property type="entry name" value="TPT_transporter"/>
</dbReference>
<dbReference type="PhylomeDB" id="A0A0G4FKI7"/>